<dbReference type="OrthoDB" id="19014at2759"/>
<dbReference type="PROSITE" id="PS50088">
    <property type="entry name" value="ANK_REPEAT"/>
    <property type="match status" value="1"/>
</dbReference>
<dbReference type="GO" id="GO:0032259">
    <property type="term" value="P:methylation"/>
    <property type="evidence" value="ECO:0007669"/>
    <property type="project" value="UniProtKB-KW"/>
</dbReference>
<protein>
    <recommendedName>
        <fullName evidence="6">RMT2 domain-containing protein</fullName>
    </recommendedName>
</protein>
<dbReference type="SUPFAM" id="SSF48403">
    <property type="entry name" value="Ankyrin repeat"/>
    <property type="match status" value="1"/>
</dbReference>
<evidence type="ECO:0000313" key="8">
    <source>
        <dbReference type="Proteomes" id="UP000310158"/>
    </source>
</evidence>
<evidence type="ECO:0000313" key="7">
    <source>
        <dbReference type="EMBL" id="THH14747.1"/>
    </source>
</evidence>
<evidence type="ECO:0000259" key="6">
    <source>
        <dbReference type="PROSITE" id="PS51559"/>
    </source>
</evidence>
<dbReference type="InterPro" id="IPR036770">
    <property type="entry name" value="Ankyrin_rpt-contain_sf"/>
</dbReference>
<keyword evidence="4" id="KW-0040">ANK repeat</keyword>
<proteinExistence type="predicted"/>
<evidence type="ECO:0000256" key="5">
    <source>
        <dbReference type="SAM" id="MobiDB-lite"/>
    </source>
</evidence>
<reference evidence="7 8" key="1">
    <citation type="submission" date="2019-02" db="EMBL/GenBank/DDBJ databases">
        <title>Genome sequencing of the rare red list fungi Bondarzewia mesenterica.</title>
        <authorList>
            <person name="Buettner E."/>
            <person name="Kellner H."/>
        </authorList>
    </citation>
    <scope>NUCLEOTIDE SEQUENCE [LARGE SCALE GENOMIC DNA]</scope>
    <source>
        <strain evidence="7 8">DSM 108281</strain>
    </source>
</reference>
<dbReference type="PANTHER" id="PTHR32379:SF1">
    <property type="entry name" value="GUANIDINOACETATE N-METHYLTRANSFERASE"/>
    <property type="match status" value="1"/>
</dbReference>
<dbReference type="Pfam" id="PF00023">
    <property type="entry name" value="Ank"/>
    <property type="match status" value="1"/>
</dbReference>
<dbReference type="Gene3D" id="3.40.50.150">
    <property type="entry name" value="Vaccinia Virus protein VP39"/>
    <property type="match status" value="1"/>
</dbReference>
<dbReference type="SUPFAM" id="SSF53335">
    <property type="entry name" value="S-adenosyl-L-methionine-dependent methyltransferases"/>
    <property type="match status" value="1"/>
</dbReference>
<dbReference type="EMBL" id="SGPL01000253">
    <property type="protein sequence ID" value="THH14747.1"/>
    <property type="molecule type" value="Genomic_DNA"/>
</dbReference>
<dbReference type="Gene3D" id="1.25.40.20">
    <property type="entry name" value="Ankyrin repeat-containing domain"/>
    <property type="match status" value="1"/>
</dbReference>
<dbReference type="PANTHER" id="PTHR32379">
    <property type="entry name" value="GUANIDINOACETATE N-METHYLTRANSFERASE"/>
    <property type="match status" value="1"/>
</dbReference>
<dbReference type="InterPro" id="IPR051038">
    <property type="entry name" value="RMT2/GAMT_Mtase"/>
</dbReference>
<dbReference type="GO" id="GO:0019702">
    <property type="term" value="F:protein arginine N5-methyltransferase activity"/>
    <property type="evidence" value="ECO:0007669"/>
    <property type="project" value="TreeGrafter"/>
</dbReference>
<gene>
    <name evidence="7" type="ORF">EW146_g5622</name>
</gene>
<dbReference type="GO" id="GO:0005634">
    <property type="term" value="C:nucleus"/>
    <property type="evidence" value="ECO:0007669"/>
    <property type="project" value="TreeGrafter"/>
</dbReference>
<dbReference type="AlphaFoldDB" id="A0A4S4LRX6"/>
<accession>A0A4S4LRX6</accession>
<comment type="caution">
    <text evidence="7">The sequence shown here is derived from an EMBL/GenBank/DDBJ whole genome shotgun (WGS) entry which is preliminary data.</text>
</comment>
<dbReference type="PROSITE" id="PS51559">
    <property type="entry name" value="SAM_RMT2"/>
    <property type="match status" value="1"/>
</dbReference>
<feature type="repeat" description="ANK" evidence="4">
    <location>
        <begin position="112"/>
        <end position="144"/>
    </location>
</feature>
<dbReference type="Proteomes" id="UP000310158">
    <property type="component" value="Unassembled WGS sequence"/>
</dbReference>
<keyword evidence="8" id="KW-1185">Reference proteome</keyword>
<evidence type="ECO:0000256" key="4">
    <source>
        <dbReference type="PROSITE-ProRule" id="PRU00023"/>
    </source>
</evidence>
<keyword evidence="1" id="KW-0489">Methyltransferase</keyword>
<evidence type="ECO:0000256" key="3">
    <source>
        <dbReference type="ARBA" id="ARBA00022691"/>
    </source>
</evidence>
<dbReference type="InterPro" id="IPR029063">
    <property type="entry name" value="SAM-dependent_MTases_sf"/>
</dbReference>
<dbReference type="InterPro" id="IPR002110">
    <property type="entry name" value="Ankyrin_rpt"/>
</dbReference>
<dbReference type="InterPro" id="IPR026480">
    <property type="entry name" value="RMT2_dom"/>
</dbReference>
<name>A0A4S4LRX6_9AGAM</name>
<keyword evidence="3" id="KW-0949">S-adenosyl-L-methionine</keyword>
<organism evidence="7 8">
    <name type="scientific">Bondarzewia mesenterica</name>
    <dbReference type="NCBI Taxonomy" id="1095465"/>
    <lineage>
        <taxon>Eukaryota</taxon>
        <taxon>Fungi</taxon>
        <taxon>Dikarya</taxon>
        <taxon>Basidiomycota</taxon>
        <taxon>Agaricomycotina</taxon>
        <taxon>Agaricomycetes</taxon>
        <taxon>Russulales</taxon>
        <taxon>Bondarzewiaceae</taxon>
        <taxon>Bondarzewia</taxon>
    </lineage>
</organism>
<dbReference type="GO" id="GO:0005737">
    <property type="term" value="C:cytoplasm"/>
    <property type="evidence" value="ECO:0007669"/>
    <property type="project" value="TreeGrafter"/>
</dbReference>
<keyword evidence="2" id="KW-0808">Transferase</keyword>
<feature type="domain" description="RMT2" evidence="6">
    <location>
        <begin position="199"/>
        <end position="471"/>
    </location>
</feature>
<evidence type="ECO:0000256" key="1">
    <source>
        <dbReference type="ARBA" id="ARBA00022603"/>
    </source>
</evidence>
<feature type="region of interest" description="Disordered" evidence="5">
    <location>
        <begin position="34"/>
        <end position="55"/>
    </location>
</feature>
<sequence length="471" mass="52582">MTFCFPSASDFDFMEEPDLDTIKGMIEDLLARPAAETDTTSMPPAESETESDAHSHITFLPEHSDEEEADTVDVATELGQALIDAILERNPLSDIQTLIRSGAPLWYQGSEDGWSALHAAASLEDDVLVKVLLEEGAVWNAVDDLGNTAADIALSLNDEASYCLIRDAGLRSEIVLSLLNRDQNIIDSDNALVLKAEDGSALGSSDAFLSTRLRYTKDAHGQDICLLKSGEEEIGVMMGWEREIMRETVKHLCSDHPKLDEGLNILNVGFGLGIVRVFPFLSSEHAARSDWIHLIQIDTFFQSISTPPSLHVIIEPHPDVQRYMRENGWYDRTGVKILEGKWQDFVESDALLGAGGFDVVYTDPFAEDYNGAPSRLSSEYLSRFFNHLPKLLAGPGSRFSFFHGLGATNAVFYDVYTKLSDLHLTASGLDMRWIDLDVFEQRGEDRWGKTRNYFDMRLYRMPVGQLKNLET</sequence>
<dbReference type="PROSITE" id="PS50297">
    <property type="entry name" value="ANK_REP_REGION"/>
    <property type="match status" value="1"/>
</dbReference>
<evidence type="ECO:0000256" key="2">
    <source>
        <dbReference type="ARBA" id="ARBA00022679"/>
    </source>
</evidence>